<keyword evidence="2" id="KW-1185">Reference proteome</keyword>
<proteinExistence type="predicted"/>
<dbReference type="OrthoDB" id="287168at2"/>
<evidence type="ECO:0000313" key="2">
    <source>
        <dbReference type="Proteomes" id="UP000315700"/>
    </source>
</evidence>
<protein>
    <submittedName>
        <fullName evidence="1">Uncharacterized protein</fullName>
    </submittedName>
</protein>
<dbReference type="RefSeq" id="WP_145032512.1">
    <property type="nucleotide sequence ID" value="NZ_CP036271.1"/>
</dbReference>
<accession>A0A517SIK6</accession>
<dbReference type="AlphaFoldDB" id="A0A517SIK6"/>
<reference evidence="1 2" key="1">
    <citation type="submission" date="2019-02" db="EMBL/GenBank/DDBJ databases">
        <title>Deep-cultivation of Planctomycetes and their phenomic and genomic characterization uncovers novel biology.</title>
        <authorList>
            <person name="Wiegand S."/>
            <person name="Jogler M."/>
            <person name="Boedeker C."/>
            <person name="Pinto D."/>
            <person name="Vollmers J."/>
            <person name="Rivas-Marin E."/>
            <person name="Kohn T."/>
            <person name="Peeters S.H."/>
            <person name="Heuer A."/>
            <person name="Rast P."/>
            <person name="Oberbeckmann S."/>
            <person name="Bunk B."/>
            <person name="Jeske O."/>
            <person name="Meyerdierks A."/>
            <person name="Storesund J.E."/>
            <person name="Kallscheuer N."/>
            <person name="Luecker S."/>
            <person name="Lage O.M."/>
            <person name="Pohl T."/>
            <person name="Merkel B.J."/>
            <person name="Hornburger P."/>
            <person name="Mueller R.-W."/>
            <person name="Bruemmer F."/>
            <person name="Labrenz M."/>
            <person name="Spormann A.M."/>
            <person name="Op den Camp H."/>
            <person name="Overmann J."/>
            <person name="Amann R."/>
            <person name="Jetten M.S.M."/>
            <person name="Mascher T."/>
            <person name="Medema M.H."/>
            <person name="Devos D.P."/>
            <person name="Kaster A.-K."/>
            <person name="Ovreas L."/>
            <person name="Rohde M."/>
            <person name="Galperin M.Y."/>
            <person name="Jogler C."/>
        </authorList>
    </citation>
    <scope>NUCLEOTIDE SEQUENCE [LARGE SCALE GENOMIC DNA]</scope>
    <source>
        <strain evidence="1 2">Pan44</strain>
    </source>
</reference>
<name>A0A517SIK6_9PLAN</name>
<dbReference type="EMBL" id="CP036271">
    <property type="protein sequence ID" value="QDT55939.1"/>
    <property type="molecule type" value="Genomic_DNA"/>
</dbReference>
<dbReference type="Proteomes" id="UP000315700">
    <property type="component" value="Chromosome"/>
</dbReference>
<gene>
    <name evidence="1" type="ORF">Pan44_39870</name>
</gene>
<sequence>MNIHRYSFRPQTSFPSVEATLLLALWATESIFGEAAVRLDAAHVIDEEHRVIEVDSSTRIGRTLNKLLVGFLVREYGPGAFDVERRGEPVPA</sequence>
<organism evidence="1 2">
    <name type="scientific">Caulifigura coniformis</name>
    <dbReference type="NCBI Taxonomy" id="2527983"/>
    <lineage>
        <taxon>Bacteria</taxon>
        <taxon>Pseudomonadati</taxon>
        <taxon>Planctomycetota</taxon>
        <taxon>Planctomycetia</taxon>
        <taxon>Planctomycetales</taxon>
        <taxon>Planctomycetaceae</taxon>
        <taxon>Caulifigura</taxon>
    </lineage>
</organism>
<dbReference type="KEGG" id="ccos:Pan44_39870"/>
<evidence type="ECO:0000313" key="1">
    <source>
        <dbReference type="EMBL" id="QDT55939.1"/>
    </source>
</evidence>
<dbReference type="InParanoid" id="A0A517SIK6"/>